<feature type="domain" description="HTH lysR-type" evidence="5">
    <location>
        <begin position="1"/>
        <end position="60"/>
    </location>
</feature>
<dbReference type="InterPro" id="IPR058163">
    <property type="entry name" value="LysR-type_TF_proteobact-type"/>
</dbReference>
<evidence type="ECO:0000259" key="5">
    <source>
        <dbReference type="PROSITE" id="PS50931"/>
    </source>
</evidence>
<dbReference type="InterPro" id="IPR000847">
    <property type="entry name" value="LysR_HTH_N"/>
</dbReference>
<comment type="similarity">
    <text evidence="1">Belongs to the LysR transcriptional regulatory family.</text>
</comment>
<dbReference type="GO" id="GO:0006351">
    <property type="term" value="P:DNA-templated transcription"/>
    <property type="evidence" value="ECO:0007669"/>
    <property type="project" value="TreeGrafter"/>
</dbReference>
<proteinExistence type="inferred from homology"/>
<comment type="caution">
    <text evidence="6">The sequence shown here is derived from an EMBL/GenBank/DDBJ whole genome shotgun (WGS) entry which is preliminary data.</text>
</comment>
<dbReference type="RefSeq" id="WP_119780049.1">
    <property type="nucleotide sequence ID" value="NZ_QYUK01000011.1"/>
</dbReference>
<dbReference type="SUPFAM" id="SSF53850">
    <property type="entry name" value="Periplasmic binding protein-like II"/>
    <property type="match status" value="1"/>
</dbReference>
<dbReference type="AlphaFoldDB" id="A0A418WG49"/>
<dbReference type="OrthoDB" id="9812435at2"/>
<organism evidence="6 7">
    <name type="scientific">Oleomonas cavernae</name>
    <dbReference type="NCBI Taxonomy" id="2320859"/>
    <lineage>
        <taxon>Bacteria</taxon>
        <taxon>Pseudomonadati</taxon>
        <taxon>Pseudomonadota</taxon>
        <taxon>Alphaproteobacteria</taxon>
        <taxon>Acetobacterales</taxon>
        <taxon>Acetobacteraceae</taxon>
        <taxon>Oleomonas</taxon>
    </lineage>
</organism>
<dbReference type="Gene3D" id="3.40.190.290">
    <property type="match status" value="1"/>
</dbReference>
<keyword evidence="3" id="KW-0238">DNA-binding</keyword>
<dbReference type="EMBL" id="QYUK01000011">
    <property type="protein sequence ID" value="RJF88978.1"/>
    <property type="molecule type" value="Genomic_DNA"/>
</dbReference>
<evidence type="ECO:0000256" key="3">
    <source>
        <dbReference type="ARBA" id="ARBA00023125"/>
    </source>
</evidence>
<evidence type="ECO:0000313" key="7">
    <source>
        <dbReference type="Proteomes" id="UP000284605"/>
    </source>
</evidence>
<keyword evidence="2" id="KW-0805">Transcription regulation</keyword>
<dbReference type="Gene3D" id="1.10.10.10">
    <property type="entry name" value="Winged helix-like DNA-binding domain superfamily/Winged helix DNA-binding domain"/>
    <property type="match status" value="1"/>
</dbReference>
<keyword evidence="4" id="KW-0804">Transcription</keyword>
<accession>A0A418WG49</accession>
<dbReference type="PANTHER" id="PTHR30537">
    <property type="entry name" value="HTH-TYPE TRANSCRIPTIONAL REGULATOR"/>
    <property type="match status" value="1"/>
</dbReference>
<sequence length="299" mass="32576">MDNRAGEMEVFVQVAEKGSFAAAAKALRLTPSAVSRTVARIEARLGVRLLQRTTRALALTAEGQAYLGRASAILADIDEVERSLGQANAEPRGRLRVNAAVPYGVHCLIPVLPLFLARYPKVVVDVTLSDNVVDLMEERADVAVRFGPLRDSRLRARALGRSAMTVVAAPAYLAAHGEPRHPDDLARHNYLHFNFRRLADHRAFSIDGVVRERSFTGNFLAGSGEEVRLMALAGVGVARLANYHIQADLDAGRLVPILEAFNPGDTEEAHAVFVSHEHLSLRVRAFVDFLVEHAGIEGP</sequence>
<dbReference type="InterPro" id="IPR036388">
    <property type="entry name" value="WH-like_DNA-bd_sf"/>
</dbReference>
<dbReference type="SUPFAM" id="SSF46785">
    <property type="entry name" value="Winged helix' DNA-binding domain"/>
    <property type="match status" value="1"/>
</dbReference>
<dbReference type="GO" id="GO:0003700">
    <property type="term" value="F:DNA-binding transcription factor activity"/>
    <property type="evidence" value="ECO:0007669"/>
    <property type="project" value="InterPro"/>
</dbReference>
<dbReference type="InterPro" id="IPR036390">
    <property type="entry name" value="WH_DNA-bd_sf"/>
</dbReference>
<dbReference type="PROSITE" id="PS50931">
    <property type="entry name" value="HTH_LYSR"/>
    <property type="match status" value="1"/>
</dbReference>
<dbReference type="FunFam" id="1.10.10.10:FF:000001">
    <property type="entry name" value="LysR family transcriptional regulator"/>
    <property type="match status" value="1"/>
</dbReference>
<evidence type="ECO:0000256" key="2">
    <source>
        <dbReference type="ARBA" id="ARBA00023015"/>
    </source>
</evidence>
<dbReference type="Pfam" id="PF00126">
    <property type="entry name" value="HTH_1"/>
    <property type="match status" value="1"/>
</dbReference>
<reference evidence="6 7" key="1">
    <citation type="submission" date="2018-09" db="EMBL/GenBank/DDBJ databases">
        <authorList>
            <person name="Zhu H."/>
        </authorList>
    </citation>
    <scope>NUCLEOTIDE SEQUENCE [LARGE SCALE GENOMIC DNA]</scope>
    <source>
        <strain evidence="6 7">K1W22B-8</strain>
    </source>
</reference>
<dbReference type="GO" id="GO:0043565">
    <property type="term" value="F:sequence-specific DNA binding"/>
    <property type="evidence" value="ECO:0007669"/>
    <property type="project" value="TreeGrafter"/>
</dbReference>
<dbReference type="Proteomes" id="UP000284605">
    <property type="component" value="Unassembled WGS sequence"/>
</dbReference>
<dbReference type="Pfam" id="PF03466">
    <property type="entry name" value="LysR_substrate"/>
    <property type="match status" value="1"/>
</dbReference>
<evidence type="ECO:0000256" key="1">
    <source>
        <dbReference type="ARBA" id="ARBA00009437"/>
    </source>
</evidence>
<dbReference type="InterPro" id="IPR005119">
    <property type="entry name" value="LysR_subst-bd"/>
</dbReference>
<name>A0A418WG49_9PROT</name>
<keyword evidence="7" id="KW-1185">Reference proteome</keyword>
<evidence type="ECO:0000256" key="4">
    <source>
        <dbReference type="ARBA" id="ARBA00023163"/>
    </source>
</evidence>
<protein>
    <submittedName>
        <fullName evidence="6">LysR family transcriptional regulator</fullName>
    </submittedName>
</protein>
<dbReference type="PANTHER" id="PTHR30537:SF71">
    <property type="entry name" value="TRANSCRIPTIONAL REGULATORY PROTEIN"/>
    <property type="match status" value="1"/>
</dbReference>
<evidence type="ECO:0000313" key="6">
    <source>
        <dbReference type="EMBL" id="RJF88978.1"/>
    </source>
</evidence>
<gene>
    <name evidence="6" type="ORF">D3874_20030</name>
</gene>